<dbReference type="AlphaFoldDB" id="A0A0F0L2J9"/>
<dbReference type="PATRIC" id="fig|582680.7.peg.975"/>
<dbReference type="EMBL" id="JYIT01000063">
    <property type="protein sequence ID" value="KJL26610.1"/>
    <property type="molecule type" value="Genomic_DNA"/>
</dbReference>
<gene>
    <name evidence="1" type="ORF">RL72_00942</name>
</gene>
<keyword evidence="2" id="KW-1185">Reference proteome</keyword>
<evidence type="ECO:0000313" key="2">
    <source>
        <dbReference type="Proteomes" id="UP000033448"/>
    </source>
</evidence>
<reference evidence="1 2" key="1">
    <citation type="submission" date="2015-02" db="EMBL/GenBank/DDBJ databases">
        <title>Draft genome sequences of ten Microbacterium spp. with emphasis on heavy metal contaminated environments.</title>
        <authorList>
            <person name="Corretto E."/>
        </authorList>
    </citation>
    <scope>NUCLEOTIDE SEQUENCE [LARGE SCALE GENOMIC DNA]</scope>
    <source>
        <strain evidence="1 2">DSM 23848</strain>
    </source>
</reference>
<sequence length="76" mass="8554">MIYAVIIACEAAFGVFIVAGHVVRDVLCKRRLATVLLVLTRRGNRRRIRETEAHWVSKDSRHLLSDKVVIGASALR</sequence>
<name>A0A0F0L2J9_9MICO</name>
<accession>A0A0F0L2J9</accession>
<evidence type="ECO:0000313" key="1">
    <source>
        <dbReference type="EMBL" id="KJL26610.1"/>
    </source>
</evidence>
<proteinExistence type="predicted"/>
<dbReference type="Proteomes" id="UP000033448">
    <property type="component" value="Unassembled WGS sequence"/>
</dbReference>
<organism evidence="1 2">
    <name type="scientific">Microbacterium azadirachtae</name>
    <dbReference type="NCBI Taxonomy" id="582680"/>
    <lineage>
        <taxon>Bacteria</taxon>
        <taxon>Bacillati</taxon>
        <taxon>Actinomycetota</taxon>
        <taxon>Actinomycetes</taxon>
        <taxon>Micrococcales</taxon>
        <taxon>Microbacteriaceae</taxon>
        <taxon>Microbacterium</taxon>
    </lineage>
</organism>
<comment type="caution">
    <text evidence="1">The sequence shown here is derived from an EMBL/GenBank/DDBJ whole genome shotgun (WGS) entry which is preliminary data.</text>
</comment>
<dbReference type="RefSeq" id="WP_156156698.1">
    <property type="nucleotide sequence ID" value="NZ_JYIT01000063.1"/>
</dbReference>
<protein>
    <submittedName>
        <fullName evidence="1">Uncharacterized protein</fullName>
    </submittedName>
</protein>